<comment type="caution">
    <text evidence="1">The sequence shown here is derived from an EMBL/GenBank/DDBJ whole genome shotgun (WGS) entry which is preliminary data.</text>
</comment>
<dbReference type="Proteomes" id="UP000287910">
    <property type="component" value="Unassembled WGS sequence"/>
</dbReference>
<dbReference type="AlphaFoldDB" id="A0A432LF72"/>
<dbReference type="PANTHER" id="PTHR30595">
    <property type="entry name" value="GLPR-RELATED TRANSCRIPTIONAL REPRESSOR"/>
    <property type="match status" value="1"/>
</dbReference>
<evidence type="ECO:0000313" key="2">
    <source>
        <dbReference type="Proteomes" id="UP000287910"/>
    </source>
</evidence>
<sequence length="516" mass="59063">MNKNVHHPPDYSSVPQDNLILEHYGINELNFESIKRYREKFSASKPDHPWNGLEMKDFLYKIGAWGKVRNTNKEGLTLAGLLMFSEERIITEVLPQYFIEYRENLGETTDEAWSKRFTSQDGTWSGNVFDFYFKTSTDLVGSFDSLYKRSNSTQSDETAIKACLQESLINALVHSDYYGEGGVVIEKESTLFRFSNPGLLRISVEQALEGNISNLRNPNLFKMFILIGLCKRTGSGLKSIETAWKYYGDDAFDLTQDPESERTILTLHVNLNVTEEQEQEHFEEITESDLFLFPEEEHHEPLMANFDVLENSVNKETSSYNNEGNTIDSEINSVNKESDSYNKSVDSINSEINSCNNGVNSLNSETNSCNNEVDSYNKEALPFDRLDSILNSYNSEMLATNDEKIEMAGNALITETEEEEINVSSPKEVEEKLWEISELARRKKRLSPSVMEEIIMKLCTQRPLMIRELADLLGRTPDGLRNNYLAKLLDKGKVRLKYPNQINHPKQAYIAVEKQN</sequence>
<dbReference type="InterPro" id="IPR038475">
    <property type="entry name" value="RecG_C_sf"/>
</dbReference>
<accession>A0A432LF72</accession>
<reference evidence="1 2" key="1">
    <citation type="submission" date="2018-12" db="EMBL/GenBank/DDBJ databases">
        <title>Lysinibacillus antri sp. nov., isolated from a cave soil.</title>
        <authorList>
            <person name="Narsing Rao M.P."/>
            <person name="Zhang H."/>
            <person name="Dong Z.-Y."/>
            <person name="Niu X.-K."/>
            <person name="Zhang K."/>
            <person name="Fang B.-Z."/>
            <person name="Kang Y.-Q."/>
            <person name="Xiao M."/>
            <person name="Li W.-J."/>
        </authorList>
    </citation>
    <scope>NUCLEOTIDE SEQUENCE [LARGE SCALE GENOMIC DNA]</scope>
    <source>
        <strain evidence="1 2">SYSU K30002</strain>
    </source>
</reference>
<dbReference type="Gene3D" id="3.30.565.60">
    <property type="match status" value="1"/>
</dbReference>
<protein>
    <submittedName>
        <fullName evidence="1">Transcriptional regulator</fullName>
    </submittedName>
</protein>
<proteinExistence type="predicted"/>
<evidence type="ECO:0000313" key="1">
    <source>
        <dbReference type="EMBL" id="RUL54644.1"/>
    </source>
</evidence>
<gene>
    <name evidence="1" type="ORF">EK386_05625</name>
</gene>
<dbReference type="PANTHER" id="PTHR30595:SF6">
    <property type="entry name" value="SCHLAFEN ALBA-2 DOMAIN-CONTAINING PROTEIN"/>
    <property type="match status" value="1"/>
</dbReference>
<dbReference type="RefSeq" id="WP_126658063.1">
    <property type="nucleotide sequence ID" value="NZ_RYYR01000006.1"/>
</dbReference>
<name>A0A432LF72_9BACI</name>
<dbReference type="Pfam" id="PF13749">
    <property type="entry name" value="HATPase_c_4"/>
    <property type="match status" value="1"/>
</dbReference>
<dbReference type="EMBL" id="RYYR01000006">
    <property type="protein sequence ID" value="RUL54644.1"/>
    <property type="molecule type" value="Genomic_DNA"/>
</dbReference>
<keyword evidence="2" id="KW-1185">Reference proteome</keyword>
<organism evidence="1 2">
    <name type="scientific">Lysinibacillus antri</name>
    <dbReference type="NCBI Taxonomy" id="2498145"/>
    <lineage>
        <taxon>Bacteria</taxon>
        <taxon>Bacillati</taxon>
        <taxon>Bacillota</taxon>
        <taxon>Bacilli</taxon>
        <taxon>Bacillales</taxon>
        <taxon>Bacillaceae</taxon>
        <taxon>Lysinibacillus</taxon>
    </lineage>
</organism>